<protein>
    <submittedName>
        <fullName evidence="1">Uncharacterized protein</fullName>
    </submittedName>
</protein>
<comment type="caution">
    <text evidence="1">The sequence shown here is derived from an EMBL/GenBank/DDBJ whole genome shotgun (WGS) entry which is preliminary data.</text>
</comment>
<dbReference type="Proteomes" id="UP000708208">
    <property type="component" value="Unassembled WGS sequence"/>
</dbReference>
<organism evidence="1 2">
    <name type="scientific">Allacma fusca</name>
    <dbReference type="NCBI Taxonomy" id="39272"/>
    <lineage>
        <taxon>Eukaryota</taxon>
        <taxon>Metazoa</taxon>
        <taxon>Ecdysozoa</taxon>
        <taxon>Arthropoda</taxon>
        <taxon>Hexapoda</taxon>
        <taxon>Collembola</taxon>
        <taxon>Symphypleona</taxon>
        <taxon>Sminthuridae</taxon>
        <taxon>Allacma</taxon>
    </lineage>
</organism>
<dbReference type="AlphaFoldDB" id="A0A8J2KKC5"/>
<keyword evidence="2" id="KW-1185">Reference proteome</keyword>
<proteinExistence type="predicted"/>
<gene>
    <name evidence="1" type="ORF">AFUS01_LOCUS30078</name>
</gene>
<name>A0A8J2KKC5_9HEXA</name>
<sequence>VRSMLNSYVRSMLNSRVRSMLQAYDVVAVRHLTGSHILVYEGGGNSFDGNWPCGNL</sequence>
<evidence type="ECO:0000313" key="2">
    <source>
        <dbReference type="Proteomes" id="UP000708208"/>
    </source>
</evidence>
<accession>A0A8J2KKC5</accession>
<reference evidence="1" key="1">
    <citation type="submission" date="2021-06" db="EMBL/GenBank/DDBJ databases">
        <authorList>
            <person name="Hodson N. C."/>
            <person name="Mongue J. A."/>
            <person name="Jaron S. K."/>
        </authorList>
    </citation>
    <scope>NUCLEOTIDE SEQUENCE</scope>
</reference>
<dbReference type="EMBL" id="CAJVCH010455735">
    <property type="protein sequence ID" value="CAG7819646.1"/>
    <property type="molecule type" value="Genomic_DNA"/>
</dbReference>
<evidence type="ECO:0000313" key="1">
    <source>
        <dbReference type="EMBL" id="CAG7819646.1"/>
    </source>
</evidence>
<feature type="non-terminal residue" evidence="1">
    <location>
        <position position="1"/>
    </location>
</feature>